<keyword evidence="4" id="KW-0808">Transferase</keyword>
<comment type="subcellular location">
    <subcellularLocation>
        <location evidence="1">Cell membrane</location>
        <topology evidence="1">Multi-pass membrane protein</topology>
    </subcellularLocation>
</comment>
<feature type="transmembrane region" description="Helical" evidence="8">
    <location>
        <begin position="123"/>
        <end position="141"/>
    </location>
</feature>
<dbReference type="GO" id="GO:0005886">
    <property type="term" value="C:plasma membrane"/>
    <property type="evidence" value="ECO:0007669"/>
    <property type="project" value="UniProtKB-SubCell"/>
</dbReference>
<keyword evidence="2" id="KW-1003">Cell membrane</keyword>
<protein>
    <recommendedName>
        <fullName evidence="9">Glycosyltransferase RgtA/B/C/D-like domain-containing protein</fullName>
    </recommendedName>
</protein>
<evidence type="ECO:0000313" key="10">
    <source>
        <dbReference type="EMBL" id="RJP71379.1"/>
    </source>
</evidence>
<sequence>MMKMAVEPAAEESLYRCPGGRRFWDAASPAVLTVLSLLVGLFFMRPNMGEPDSYREALSALQYIEKGTYGSYWDHPLTLYIFVAATRLALLLNTSHVAVLNTVAVLFGAASIWPFYNISRKFVSLEAAALASFALILSPAFVRFSTYLSHETVGFSFALWSLYFFQLALAKRIRLAALAFGLCFAATWAARPNAAIFLAPPLAILLIHDVKSLSFAAAARLFVFAGLGLVICLAMVYRPALVLHLASRPGSFFFTYYDFGRYTKSTTELALRAITAPLACFSVLGFILLLACRKFLLVLFAGAWILTVYAFYTGMYSMERYFLILLPPCLLISFAGFDALGSRLPMKSAAALHGVKIGLMVGLFAGLVAPAVAFHFDDLFYVRNVNDDEIASREIGRIVGRELLFTTSPEPMIRYYNRDGPPQTMYLMTEQSPGKVAVRLDAFRLAQSRLKEGRPVFATGEIVRNLQALGIEAEFVPVWEYKSLVLHRLRSLNPKQAGQQQNGAT</sequence>
<dbReference type="Pfam" id="PF13231">
    <property type="entry name" value="PMT_2"/>
    <property type="match status" value="1"/>
</dbReference>
<reference evidence="10 11" key="1">
    <citation type="journal article" date="2017" name="ISME J.">
        <title>Energy and carbon metabolisms in a deep terrestrial subsurface fluid microbial community.</title>
        <authorList>
            <person name="Momper L."/>
            <person name="Jungbluth S.P."/>
            <person name="Lee M.D."/>
            <person name="Amend J.P."/>
        </authorList>
    </citation>
    <scope>NUCLEOTIDE SEQUENCE [LARGE SCALE GENOMIC DNA]</scope>
    <source>
        <strain evidence="10">SURF_17</strain>
    </source>
</reference>
<feature type="transmembrane region" description="Helical" evidence="8">
    <location>
        <begin position="357"/>
        <end position="376"/>
    </location>
</feature>
<dbReference type="InterPro" id="IPR038731">
    <property type="entry name" value="RgtA/B/C-like"/>
</dbReference>
<evidence type="ECO:0000256" key="4">
    <source>
        <dbReference type="ARBA" id="ARBA00022679"/>
    </source>
</evidence>
<proteinExistence type="predicted"/>
<feature type="transmembrane region" description="Helical" evidence="8">
    <location>
        <begin position="295"/>
        <end position="314"/>
    </location>
</feature>
<feature type="domain" description="Glycosyltransferase RgtA/B/C/D-like" evidence="9">
    <location>
        <begin position="86"/>
        <end position="233"/>
    </location>
</feature>
<feature type="transmembrane region" description="Helical" evidence="8">
    <location>
        <begin position="321"/>
        <end position="337"/>
    </location>
</feature>
<evidence type="ECO:0000256" key="6">
    <source>
        <dbReference type="ARBA" id="ARBA00022989"/>
    </source>
</evidence>
<dbReference type="InterPro" id="IPR050297">
    <property type="entry name" value="LipidA_mod_glycosyltrf_83"/>
</dbReference>
<feature type="transmembrane region" description="Helical" evidence="8">
    <location>
        <begin position="177"/>
        <end position="207"/>
    </location>
</feature>
<keyword evidence="3" id="KW-0328">Glycosyltransferase</keyword>
<dbReference type="PANTHER" id="PTHR33908">
    <property type="entry name" value="MANNOSYLTRANSFERASE YKCB-RELATED"/>
    <property type="match status" value="1"/>
</dbReference>
<feature type="transmembrane region" description="Helical" evidence="8">
    <location>
        <begin position="23"/>
        <end position="44"/>
    </location>
</feature>
<evidence type="ECO:0000256" key="5">
    <source>
        <dbReference type="ARBA" id="ARBA00022692"/>
    </source>
</evidence>
<evidence type="ECO:0000256" key="3">
    <source>
        <dbReference type="ARBA" id="ARBA00022676"/>
    </source>
</evidence>
<keyword evidence="7 8" id="KW-0472">Membrane</keyword>
<dbReference type="GO" id="GO:0009103">
    <property type="term" value="P:lipopolysaccharide biosynthetic process"/>
    <property type="evidence" value="ECO:0007669"/>
    <property type="project" value="UniProtKB-ARBA"/>
</dbReference>
<evidence type="ECO:0000313" key="11">
    <source>
        <dbReference type="Proteomes" id="UP000285961"/>
    </source>
</evidence>
<name>A0A419F0F6_9BACT</name>
<evidence type="ECO:0000256" key="1">
    <source>
        <dbReference type="ARBA" id="ARBA00004651"/>
    </source>
</evidence>
<accession>A0A419F0F6</accession>
<feature type="transmembrane region" description="Helical" evidence="8">
    <location>
        <begin position="213"/>
        <end position="237"/>
    </location>
</feature>
<feature type="transmembrane region" description="Helical" evidence="8">
    <location>
        <begin position="269"/>
        <end position="289"/>
    </location>
</feature>
<evidence type="ECO:0000256" key="8">
    <source>
        <dbReference type="SAM" id="Phobius"/>
    </source>
</evidence>
<evidence type="ECO:0000256" key="7">
    <source>
        <dbReference type="ARBA" id="ARBA00023136"/>
    </source>
</evidence>
<dbReference type="EMBL" id="QZKI01000060">
    <property type="protein sequence ID" value="RJP71379.1"/>
    <property type="molecule type" value="Genomic_DNA"/>
</dbReference>
<organism evidence="10 11">
    <name type="scientific">Candidatus Abyssobacteria bacterium SURF_17</name>
    <dbReference type="NCBI Taxonomy" id="2093361"/>
    <lineage>
        <taxon>Bacteria</taxon>
        <taxon>Pseudomonadati</taxon>
        <taxon>Candidatus Hydrogenedentota</taxon>
        <taxon>Candidatus Abyssobacteria</taxon>
    </lineage>
</organism>
<feature type="transmembrane region" description="Helical" evidence="8">
    <location>
        <begin position="153"/>
        <end position="170"/>
    </location>
</feature>
<keyword evidence="6 8" id="KW-1133">Transmembrane helix</keyword>
<dbReference type="Proteomes" id="UP000285961">
    <property type="component" value="Unassembled WGS sequence"/>
</dbReference>
<comment type="caution">
    <text evidence="10">The sequence shown here is derived from an EMBL/GenBank/DDBJ whole genome shotgun (WGS) entry which is preliminary data.</text>
</comment>
<dbReference type="GO" id="GO:0016763">
    <property type="term" value="F:pentosyltransferase activity"/>
    <property type="evidence" value="ECO:0007669"/>
    <property type="project" value="TreeGrafter"/>
</dbReference>
<dbReference type="PANTHER" id="PTHR33908:SF11">
    <property type="entry name" value="MEMBRANE PROTEIN"/>
    <property type="match status" value="1"/>
</dbReference>
<evidence type="ECO:0000259" key="9">
    <source>
        <dbReference type="Pfam" id="PF13231"/>
    </source>
</evidence>
<evidence type="ECO:0000256" key="2">
    <source>
        <dbReference type="ARBA" id="ARBA00022475"/>
    </source>
</evidence>
<feature type="transmembrane region" description="Helical" evidence="8">
    <location>
        <begin position="97"/>
        <end position="116"/>
    </location>
</feature>
<keyword evidence="5 8" id="KW-0812">Transmembrane</keyword>
<dbReference type="AlphaFoldDB" id="A0A419F0F6"/>
<gene>
    <name evidence="10" type="ORF">C4532_07600</name>
</gene>